<dbReference type="AlphaFoldDB" id="A0A5M9K247"/>
<dbReference type="VEuPathDB" id="FungiDB:MFRU_002g04330"/>
<reference evidence="3 4" key="1">
    <citation type="submission" date="2019-06" db="EMBL/GenBank/DDBJ databases">
        <title>Genome Sequence of the Brown Rot Fungal Pathogen Monilinia fructicola.</title>
        <authorList>
            <person name="De Miccolis Angelini R.M."/>
            <person name="Landi L."/>
            <person name="Abate D."/>
            <person name="Pollastro S."/>
            <person name="Romanazzi G."/>
            <person name="Faretra F."/>
        </authorList>
    </citation>
    <scope>NUCLEOTIDE SEQUENCE [LARGE SCALE GENOMIC DNA]</scope>
    <source>
        <strain evidence="3 4">Mfrc123</strain>
    </source>
</reference>
<accession>A0A5M9K247</accession>
<proteinExistence type="predicted"/>
<feature type="region of interest" description="Disordered" evidence="1">
    <location>
        <begin position="57"/>
        <end position="80"/>
    </location>
</feature>
<name>A0A5M9K247_MONFR</name>
<evidence type="ECO:0000313" key="4">
    <source>
        <dbReference type="Proteomes" id="UP000322873"/>
    </source>
</evidence>
<dbReference type="EMBL" id="VICG01000002">
    <property type="protein sequence ID" value="KAA8574897.1"/>
    <property type="molecule type" value="Genomic_DNA"/>
</dbReference>
<gene>
    <name evidence="3" type="ORF">EYC84_004136</name>
</gene>
<protein>
    <submittedName>
        <fullName evidence="3">Uncharacterized protein</fullName>
    </submittedName>
</protein>
<comment type="caution">
    <text evidence="3">The sequence shown here is derived from an EMBL/GenBank/DDBJ whole genome shotgun (WGS) entry which is preliminary data.</text>
</comment>
<keyword evidence="2" id="KW-0472">Membrane</keyword>
<keyword evidence="2" id="KW-0812">Transmembrane</keyword>
<evidence type="ECO:0000256" key="2">
    <source>
        <dbReference type="SAM" id="Phobius"/>
    </source>
</evidence>
<evidence type="ECO:0000256" key="1">
    <source>
        <dbReference type="SAM" id="MobiDB-lite"/>
    </source>
</evidence>
<keyword evidence="2" id="KW-1133">Transmembrane helix</keyword>
<feature type="transmembrane region" description="Helical" evidence="2">
    <location>
        <begin position="405"/>
        <end position="424"/>
    </location>
</feature>
<organism evidence="3 4">
    <name type="scientific">Monilinia fructicola</name>
    <name type="common">Brown rot fungus</name>
    <name type="synonym">Ciboria fructicola</name>
    <dbReference type="NCBI Taxonomy" id="38448"/>
    <lineage>
        <taxon>Eukaryota</taxon>
        <taxon>Fungi</taxon>
        <taxon>Dikarya</taxon>
        <taxon>Ascomycota</taxon>
        <taxon>Pezizomycotina</taxon>
        <taxon>Leotiomycetes</taxon>
        <taxon>Helotiales</taxon>
        <taxon>Sclerotiniaceae</taxon>
        <taxon>Monilinia</taxon>
    </lineage>
</organism>
<keyword evidence="4" id="KW-1185">Reference proteome</keyword>
<sequence>MHWQQVRGAGDQLMSIRLLSGLASSSVTNTVPASAASQQVAENDELLAAPKVAAVDGPTARNQSADQKGKMVQESPITTDHSSRHRKKAYAVLFERILVFAGDYFGFQELHQGFHEPWALDMPDEFLRYAELVAEPDPVVGGWNEMLISTETRKFLIVGIIVRILEVKVFAPNLWGNTKEGEEFLHGLDRALLNSEGYSRQELRSKSIRTLLGGASLTPNFHVDCSILTAQVMLLFAPLFNYLTLLPALPTVPKNTPPSCKHPGPFPKPSFKKNGPKIMHCWKLNGQKLRAIDSVMKRAHRLDSIAGRLAIQKLEAAQNRLAMHRPPFYTHRASVKISVWPNTRRYWAGSGKPGGDMDGQSIFSLTNAGAIFYFKETDRPIEPLFDFVARKKKTFRGRHQRARDVMGIIGFLALGIILCLLYLLGPTAVLDSFKWIPTRLTAYLQSYIRRGRDEVYRGYGYFGAPGAARFESARKNPFEAFRDTAGKATDKVKEGYSAGASRAGDVYGKYARRSGH</sequence>
<dbReference type="Proteomes" id="UP000322873">
    <property type="component" value="Unassembled WGS sequence"/>
</dbReference>
<evidence type="ECO:0000313" key="3">
    <source>
        <dbReference type="EMBL" id="KAA8574897.1"/>
    </source>
</evidence>